<organism evidence="4 5">
    <name type="scientific">Aciditerrimonas ferrireducens</name>
    <dbReference type="NCBI Taxonomy" id="667306"/>
    <lineage>
        <taxon>Bacteria</taxon>
        <taxon>Bacillati</taxon>
        <taxon>Actinomycetota</taxon>
        <taxon>Acidimicrobiia</taxon>
        <taxon>Acidimicrobiales</taxon>
        <taxon>Acidimicrobiaceae</taxon>
        <taxon>Aciditerrimonas</taxon>
    </lineage>
</organism>
<dbReference type="Gene3D" id="3.40.50.2000">
    <property type="entry name" value="Glycogen Phosphorylase B"/>
    <property type="match status" value="2"/>
</dbReference>
<feature type="domain" description="Glycosyltransferase subfamily 4-like N-terminal" evidence="3">
    <location>
        <begin position="406"/>
        <end position="522"/>
    </location>
</feature>
<dbReference type="Pfam" id="PF13439">
    <property type="entry name" value="Glyco_transf_4"/>
    <property type="match status" value="1"/>
</dbReference>
<dbReference type="SUPFAM" id="SSF53756">
    <property type="entry name" value="UDP-Glycosyltransferase/glycogen phosphorylase"/>
    <property type="match status" value="2"/>
</dbReference>
<dbReference type="InterPro" id="IPR028098">
    <property type="entry name" value="Glyco_trans_4-like_N"/>
</dbReference>
<proteinExistence type="predicted"/>
<keyword evidence="1 4" id="KW-0328">Glycosyltransferase</keyword>
<evidence type="ECO:0000256" key="2">
    <source>
        <dbReference type="ARBA" id="ARBA00022679"/>
    </source>
</evidence>
<dbReference type="Proteomes" id="UP001589788">
    <property type="component" value="Unassembled WGS sequence"/>
</dbReference>
<protein>
    <submittedName>
        <fullName evidence="4">Glycosyltransferase</fullName>
        <ecNumber evidence="4">2.4.-.-</ecNumber>
    </submittedName>
</protein>
<dbReference type="EC" id="2.4.-.-" evidence="4"/>
<keyword evidence="5" id="KW-1185">Reference proteome</keyword>
<evidence type="ECO:0000313" key="4">
    <source>
        <dbReference type="EMBL" id="MFC0081282.1"/>
    </source>
</evidence>
<evidence type="ECO:0000256" key="1">
    <source>
        <dbReference type="ARBA" id="ARBA00022676"/>
    </source>
</evidence>
<keyword evidence="2 4" id="KW-0808">Transferase</keyword>
<gene>
    <name evidence="4" type="ORF">ACFFRE_03790</name>
</gene>
<dbReference type="Pfam" id="PF13692">
    <property type="entry name" value="Glyco_trans_1_4"/>
    <property type="match status" value="2"/>
</dbReference>
<accession>A0ABV6C4V1</accession>
<name>A0ABV6C4V1_9ACTN</name>
<evidence type="ECO:0000313" key="5">
    <source>
        <dbReference type="Proteomes" id="UP001589788"/>
    </source>
</evidence>
<dbReference type="PANTHER" id="PTHR46656:SF3">
    <property type="entry name" value="PUTATIVE-RELATED"/>
    <property type="match status" value="1"/>
</dbReference>
<dbReference type="GO" id="GO:0016757">
    <property type="term" value="F:glycosyltransferase activity"/>
    <property type="evidence" value="ECO:0007669"/>
    <property type="project" value="UniProtKB-KW"/>
</dbReference>
<evidence type="ECO:0000259" key="3">
    <source>
        <dbReference type="Pfam" id="PF13439"/>
    </source>
</evidence>
<dbReference type="PANTHER" id="PTHR46656">
    <property type="entry name" value="PUTATIVE-RELATED"/>
    <property type="match status" value="1"/>
</dbReference>
<comment type="caution">
    <text evidence="4">The sequence shown here is derived from an EMBL/GenBank/DDBJ whole genome shotgun (WGS) entry which is preliminary data.</text>
</comment>
<dbReference type="RefSeq" id="WP_377788383.1">
    <property type="nucleotide sequence ID" value="NZ_JBHLYQ010000024.1"/>
</dbReference>
<reference evidence="4 5" key="1">
    <citation type="submission" date="2024-09" db="EMBL/GenBank/DDBJ databases">
        <authorList>
            <person name="Sun Q."/>
            <person name="Mori K."/>
        </authorList>
    </citation>
    <scope>NUCLEOTIDE SEQUENCE [LARGE SCALE GENOMIC DNA]</scope>
    <source>
        <strain evidence="4 5">JCM 15389</strain>
    </source>
</reference>
<sequence length="759" mass="82925">MSGYADEAREFVVGIQQQGVPVQALHLGAVTPGLLEDLGATYPQKAALLAKAIEARPLVSRVTVVHDPGCMVGTDPEAYATVARTMFETDRIPHQWVASLNEFAEVWVPTEFNVDTFLDAGVRVPVVQVPGGVDGNVYHPDHPKLDIPGVRGTVFLSVFEWTDRKAPDVLLGAWADAFAPGDDATLLLRVYPGGGHEVIDNQRAAEALVDKQLAALGTAREAVAPIVVLGEHLLPGTMPRLYCTADVYVSPTRGEAWGRPFTEAQACGRPTIATNWSAPPEILRADANLFIELDELCTVPGSFEVRTYHGHRWANPSRGHLGELLRWCHTHRELLPEMGQRGRMDMLSRWRWDQAAARAKKRIEQLAGKGRRPTTMSSSAPRGPFVRWRGDVASLHSLAKVNRELALRVAAGRRLAVQAVTFEPQSLVRAARLPFEAVGPLGAKGRPAVEVRHSWPPMLDGTPWPLVVIQPWEFGVVPKAWTKHAGEVQEWWTPSHFSEECFLRAGVPREKVSVVPNGVDTNVFAPTGRAKRRGPLRFLYVGGTIERKGFDLVLQAYCAAFSRRDDVVLVVKPFLSDAQYAGINLDEELKRAAANDGNPRIEIVDHDLDEQGLADLYRSCEVLLAPYRGEAFCLPVLEAMACGVPAVVTGAGGAMDFASSSTSWLVPCRETPMALGEEFVPAAGRFTWFEPDLGALVELLRAVVGDEAGRQERSTAGIQQAAAFTWEKAARTAEERLARLAGESVVDEERDLVGANGPR</sequence>
<dbReference type="EMBL" id="JBHLYQ010000024">
    <property type="protein sequence ID" value="MFC0081282.1"/>
    <property type="molecule type" value="Genomic_DNA"/>
</dbReference>